<dbReference type="InterPro" id="IPR007422">
    <property type="entry name" value="Peptidase_Prp"/>
</dbReference>
<dbReference type="InterPro" id="IPR036764">
    <property type="entry name" value="Peptidase_Prp_sf"/>
</dbReference>
<accession>D1AMC3</accession>
<proteinExistence type="inferred from homology"/>
<keyword evidence="1" id="KW-0690">Ribosome biogenesis</keyword>
<evidence type="ECO:0000256" key="2">
    <source>
        <dbReference type="ARBA" id="ARBA00022670"/>
    </source>
</evidence>
<dbReference type="GO" id="GO:0008234">
    <property type="term" value="F:cysteine-type peptidase activity"/>
    <property type="evidence" value="ECO:0007669"/>
    <property type="project" value="UniProtKB-KW"/>
</dbReference>
<reference evidence="7 8" key="2">
    <citation type="journal article" date="2010" name="Stand. Genomic Sci.">
        <title>Complete genome sequence of Sebaldella termitidis type strain (NCTC 11300).</title>
        <authorList>
            <person name="Harmon-Smith M."/>
            <person name="Celia L."/>
            <person name="Chertkov O."/>
            <person name="Lapidus A."/>
            <person name="Copeland A."/>
            <person name="Glavina Del Rio T."/>
            <person name="Nolan M."/>
            <person name="Lucas S."/>
            <person name="Tice H."/>
            <person name="Cheng J.F."/>
            <person name="Han C."/>
            <person name="Detter J.C."/>
            <person name="Bruce D."/>
            <person name="Goodwin L."/>
            <person name="Pitluck S."/>
            <person name="Pati A."/>
            <person name="Liolios K."/>
            <person name="Ivanova N."/>
            <person name="Mavromatis K."/>
            <person name="Mikhailova N."/>
            <person name="Chen A."/>
            <person name="Palaniappan K."/>
            <person name="Land M."/>
            <person name="Hauser L."/>
            <person name="Chang Y.J."/>
            <person name="Jeffries C.D."/>
            <person name="Brettin T."/>
            <person name="Goker M."/>
            <person name="Beck B."/>
            <person name="Bristow J."/>
            <person name="Eisen J.A."/>
            <person name="Markowitz V."/>
            <person name="Hugenholtz P."/>
            <person name="Kyrpides N.C."/>
            <person name="Klenk H.P."/>
            <person name="Chen F."/>
        </authorList>
    </citation>
    <scope>NUCLEOTIDE SEQUENCE [LARGE SCALE GENOMIC DNA]</scope>
    <source>
        <strain evidence="8">ATCC 33386 / NCTC 11300</strain>
    </source>
</reference>
<reference evidence="8" key="1">
    <citation type="submission" date="2009-09" db="EMBL/GenBank/DDBJ databases">
        <title>The complete chromosome of Sebaldella termitidis ATCC 33386.</title>
        <authorList>
            <consortium name="US DOE Joint Genome Institute (JGI-PGF)"/>
            <person name="Lucas S."/>
            <person name="Copeland A."/>
            <person name="Lapidus A."/>
            <person name="Glavina del Rio T."/>
            <person name="Dalin E."/>
            <person name="Tice H."/>
            <person name="Bruce D."/>
            <person name="Goodwin L."/>
            <person name="Pitluck S."/>
            <person name="Kyrpides N."/>
            <person name="Mavromatis K."/>
            <person name="Ivanova N."/>
            <person name="Mikhailova N."/>
            <person name="Sims D."/>
            <person name="Meincke L."/>
            <person name="Brettin T."/>
            <person name="Detter J.C."/>
            <person name="Han C."/>
            <person name="Larimer F."/>
            <person name="Land M."/>
            <person name="Hauser L."/>
            <person name="Markowitz V."/>
            <person name="Cheng J.F."/>
            <person name="Hugenholtz P."/>
            <person name="Woyke T."/>
            <person name="Wu D."/>
            <person name="Eisen J.A."/>
        </authorList>
    </citation>
    <scope>NUCLEOTIDE SEQUENCE [LARGE SCALE GENOMIC DNA]</scope>
    <source>
        <strain evidence="8">ATCC 33386 / NCTC 11300</strain>
    </source>
</reference>
<dbReference type="SUPFAM" id="SSF118010">
    <property type="entry name" value="TM1457-like"/>
    <property type="match status" value="1"/>
</dbReference>
<evidence type="ECO:0000256" key="4">
    <source>
        <dbReference type="ARBA" id="ARBA00022807"/>
    </source>
</evidence>
<dbReference type="HOGENOM" id="CLU_140910_2_2_0"/>
<dbReference type="KEGG" id="str:Sterm_2652"/>
<dbReference type="eggNOG" id="COG2868">
    <property type="taxonomic scope" value="Bacteria"/>
</dbReference>
<keyword evidence="3" id="KW-0378">Hydrolase</keyword>
<organism evidence="7 8">
    <name type="scientific">Sebaldella termitidis (strain ATCC 33386 / NCTC 11300)</name>
    <dbReference type="NCBI Taxonomy" id="526218"/>
    <lineage>
        <taxon>Bacteria</taxon>
        <taxon>Fusobacteriati</taxon>
        <taxon>Fusobacteriota</taxon>
        <taxon>Fusobacteriia</taxon>
        <taxon>Fusobacteriales</taxon>
        <taxon>Leptotrichiaceae</taxon>
        <taxon>Sebaldella</taxon>
    </lineage>
</organism>
<name>D1AMC3_SEBTE</name>
<sequence>MIKINIYRKNGKIIRFIVKGHANYGEYGEDIVCSAVTTSATQTLNGILELLKLEPDYKYSEGLIDCNFANIDLKGNEAELNILLESMYKMLEGISKEYSDKVKLIEKEES</sequence>
<gene>
    <name evidence="7" type="ordered locus">Sterm_2652</name>
</gene>
<dbReference type="AlphaFoldDB" id="D1AMC3"/>
<dbReference type="PANTHER" id="PTHR39178">
    <property type="entry name" value="HYPOTHETICAL RIBOSOME-ASSOCIATED PROTEIN"/>
    <property type="match status" value="1"/>
</dbReference>
<evidence type="ECO:0000256" key="3">
    <source>
        <dbReference type="ARBA" id="ARBA00022801"/>
    </source>
</evidence>
<keyword evidence="2" id="KW-0645">Protease</keyword>
<evidence type="ECO:0000256" key="6">
    <source>
        <dbReference type="ARBA" id="ARBA00044538"/>
    </source>
</evidence>
<dbReference type="RefSeq" id="WP_012862091.1">
    <property type="nucleotide sequence ID" value="NC_013517.1"/>
</dbReference>
<dbReference type="STRING" id="526218.Sterm_2652"/>
<dbReference type="GO" id="GO:0042254">
    <property type="term" value="P:ribosome biogenesis"/>
    <property type="evidence" value="ECO:0007669"/>
    <property type="project" value="UniProtKB-KW"/>
</dbReference>
<evidence type="ECO:0000313" key="7">
    <source>
        <dbReference type="EMBL" id="ACZ09497.1"/>
    </source>
</evidence>
<evidence type="ECO:0000256" key="1">
    <source>
        <dbReference type="ARBA" id="ARBA00022517"/>
    </source>
</evidence>
<protein>
    <recommendedName>
        <fullName evidence="6">Ribosomal processing cysteine protease Prp</fullName>
    </recommendedName>
</protein>
<evidence type="ECO:0000313" key="8">
    <source>
        <dbReference type="Proteomes" id="UP000000845"/>
    </source>
</evidence>
<dbReference type="PANTHER" id="PTHR39178:SF1">
    <property type="entry name" value="RIBOSOMAL-PROCESSING CYSTEINE PROTEASE PRP"/>
    <property type="match status" value="1"/>
</dbReference>
<dbReference type="CDD" id="cd16332">
    <property type="entry name" value="Prp-like"/>
    <property type="match status" value="1"/>
</dbReference>
<keyword evidence="4" id="KW-0788">Thiol protease</keyword>
<comment type="similarity">
    <text evidence="5">Belongs to the Prp family.</text>
</comment>
<evidence type="ECO:0000256" key="5">
    <source>
        <dbReference type="ARBA" id="ARBA00044503"/>
    </source>
</evidence>
<dbReference type="Gene3D" id="3.30.70.1490">
    <property type="entry name" value="Cysteine protease Prp"/>
    <property type="match status" value="1"/>
</dbReference>
<dbReference type="GO" id="GO:0006508">
    <property type="term" value="P:proteolysis"/>
    <property type="evidence" value="ECO:0007669"/>
    <property type="project" value="UniProtKB-KW"/>
</dbReference>
<dbReference type="EMBL" id="CP001739">
    <property type="protein sequence ID" value="ACZ09497.1"/>
    <property type="molecule type" value="Genomic_DNA"/>
</dbReference>
<keyword evidence="8" id="KW-1185">Reference proteome</keyword>
<dbReference type="Pfam" id="PF04327">
    <property type="entry name" value="Peptidase_Prp"/>
    <property type="match status" value="1"/>
</dbReference>
<dbReference type="Proteomes" id="UP000000845">
    <property type="component" value="Chromosome"/>
</dbReference>